<evidence type="ECO:0000256" key="2">
    <source>
        <dbReference type="ARBA" id="ARBA00022630"/>
    </source>
</evidence>
<dbReference type="InterPro" id="IPR037396">
    <property type="entry name" value="FMN_HAD"/>
</dbReference>
<dbReference type="PIRSF" id="PIRSF000138">
    <property type="entry name" value="Al-hdrx_acd_dh"/>
    <property type="match status" value="1"/>
</dbReference>
<dbReference type="EMBL" id="JAMXQS010000012">
    <property type="protein sequence ID" value="MCO6052230.1"/>
    <property type="molecule type" value="Genomic_DNA"/>
</dbReference>
<feature type="domain" description="FMN hydroxy acid dehydrogenase" evidence="6">
    <location>
        <begin position="1"/>
        <end position="382"/>
    </location>
</feature>
<dbReference type="SUPFAM" id="SSF51395">
    <property type="entry name" value="FMN-linked oxidoreductases"/>
    <property type="match status" value="1"/>
</dbReference>
<evidence type="ECO:0000256" key="3">
    <source>
        <dbReference type="ARBA" id="ARBA00022643"/>
    </source>
</evidence>
<dbReference type="Pfam" id="PF01070">
    <property type="entry name" value="FMN_dh"/>
    <property type="match status" value="1"/>
</dbReference>
<organism evidence="7 8">
    <name type="scientific">Mesorhizobium liriopis</name>
    <dbReference type="NCBI Taxonomy" id="2953882"/>
    <lineage>
        <taxon>Bacteria</taxon>
        <taxon>Pseudomonadati</taxon>
        <taxon>Pseudomonadota</taxon>
        <taxon>Alphaproteobacteria</taxon>
        <taxon>Hyphomicrobiales</taxon>
        <taxon>Phyllobacteriaceae</taxon>
        <taxon>Mesorhizobium</taxon>
    </lineage>
</organism>
<dbReference type="Gene3D" id="3.20.20.70">
    <property type="entry name" value="Aldolase class I"/>
    <property type="match status" value="1"/>
</dbReference>
<comment type="similarity">
    <text evidence="5">Belongs to the FMN-dependent alpha-hydroxy acid dehydrogenase family.</text>
</comment>
<dbReference type="RefSeq" id="WP_252822554.1">
    <property type="nucleotide sequence ID" value="NZ_JAMXQS010000012.1"/>
</dbReference>
<proteinExistence type="inferred from homology"/>
<dbReference type="CDD" id="cd02809">
    <property type="entry name" value="alpha_hydroxyacid_oxid_FMN"/>
    <property type="match status" value="1"/>
</dbReference>
<dbReference type="PROSITE" id="PS51349">
    <property type="entry name" value="FMN_HYDROXY_ACID_DH_2"/>
    <property type="match status" value="1"/>
</dbReference>
<dbReference type="InterPro" id="IPR013785">
    <property type="entry name" value="Aldolase_TIM"/>
</dbReference>
<keyword evidence="4" id="KW-0560">Oxidoreductase</keyword>
<keyword evidence="8" id="KW-1185">Reference proteome</keyword>
<keyword evidence="3" id="KW-0288">FMN</keyword>
<gene>
    <name evidence="7" type="ORF">NGM99_20795</name>
</gene>
<dbReference type="Proteomes" id="UP001205906">
    <property type="component" value="Unassembled WGS sequence"/>
</dbReference>
<dbReference type="PROSITE" id="PS00557">
    <property type="entry name" value="FMN_HYDROXY_ACID_DH_1"/>
    <property type="match status" value="1"/>
</dbReference>
<evidence type="ECO:0000256" key="5">
    <source>
        <dbReference type="ARBA" id="ARBA00024042"/>
    </source>
</evidence>
<dbReference type="InterPro" id="IPR012133">
    <property type="entry name" value="Alpha-hydoxy_acid_DH_FMN"/>
</dbReference>
<name>A0ABT1CBM4_9HYPH</name>
<protein>
    <submittedName>
        <fullName evidence="7">Alpha-hydroxy-acid oxidizing protein</fullName>
    </submittedName>
</protein>
<dbReference type="PANTHER" id="PTHR10578:SF107">
    <property type="entry name" value="2-HYDROXYACID OXIDASE 1"/>
    <property type="match status" value="1"/>
</dbReference>
<evidence type="ECO:0000313" key="7">
    <source>
        <dbReference type="EMBL" id="MCO6052230.1"/>
    </source>
</evidence>
<evidence type="ECO:0000256" key="4">
    <source>
        <dbReference type="ARBA" id="ARBA00023002"/>
    </source>
</evidence>
<evidence type="ECO:0000256" key="1">
    <source>
        <dbReference type="ARBA" id="ARBA00001917"/>
    </source>
</evidence>
<dbReference type="InterPro" id="IPR000262">
    <property type="entry name" value="FMN-dep_DH"/>
</dbReference>
<evidence type="ECO:0000313" key="8">
    <source>
        <dbReference type="Proteomes" id="UP001205906"/>
    </source>
</evidence>
<keyword evidence="2" id="KW-0285">Flavoprotein</keyword>
<comment type="caution">
    <text evidence="7">The sequence shown here is derived from an EMBL/GenBank/DDBJ whole genome shotgun (WGS) entry which is preliminary data.</text>
</comment>
<dbReference type="InterPro" id="IPR008259">
    <property type="entry name" value="FMN_hydac_DH_AS"/>
</dbReference>
<evidence type="ECO:0000259" key="6">
    <source>
        <dbReference type="PROSITE" id="PS51349"/>
    </source>
</evidence>
<comment type="cofactor">
    <cofactor evidence="1">
        <name>FMN</name>
        <dbReference type="ChEBI" id="CHEBI:58210"/>
    </cofactor>
</comment>
<accession>A0ABT1CBM4</accession>
<dbReference type="PANTHER" id="PTHR10578">
    <property type="entry name" value="S -2-HYDROXY-ACID OXIDASE-RELATED"/>
    <property type="match status" value="1"/>
</dbReference>
<sequence length="409" mass="44453">MVSAINISDLRLAAKKRLPWMLFDWIDGGAGDERGLRENEAAFEAYRFLPRYMVDVSDRSQRKSVFGRTYDSPFGIAPTGYAGLFRPRADVTLAAAARDHNIPYIMSGTSVDSIEEAAELAPDNVWYQLYGAMDLSITKDIISRAERAGCQALVITIDIPIAGKRERDLRNGFEFPLRITPKVVLDGLLHPAWTLSYLRTGGLPRMANWDHYAPKGCSAVELAEFANSHSFCVQTWDHLRLFRDLWPRHLIVKGVMHPEDAETAVALGADGLIISNHGGRQYDRCVPAPLMISPIRAAVGPNIPVMMDGGIRRGSDVLASLCLGADFVFCGRAMLYGVVAGGATGLNAAIGILRDELDTLMGQIGCLSVDVTGLESFIINWSGGGLEAVTASADKTSNLNPKSGSDNRP</sequence>
<reference evidence="7 8" key="1">
    <citation type="submission" date="2022-06" db="EMBL/GenBank/DDBJ databases">
        <title>Mesorhizobium sp. strain RP14 Genome sequencing and assembly.</title>
        <authorList>
            <person name="Kim I."/>
        </authorList>
    </citation>
    <scope>NUCLEOTIDE SEQUENCE [LARGE SCALE GENOMIC DNA]</scope>
    <source>
        <strain evidence="8">RP14(2022)</strain>
    </source>
</reference>